<keyword evidence="7" id="KW-1185">Reference proteome</keyword>
<dbReference type="SUPFAM" id="SSF52467">
    <property type="entry name" value="DHS-like NAD/FAD-binding domain"/>
    <property type="match status" value="1"/>
</dbReference>
<dbReference type="InterPro" id="IPR050134">
    <property type="entry name" value="NAD-dep_sirtuin_deacylases"/>
</dbReference>
<sequence>MDSAIQTAFDRAQHMVFLTGAGVSTPSGIPDYRSKAGLYTGHQNAEYYLSQTCFTREPDVFYDYMKTNLYYPEARPNVIHDKQAALTNQGRAAIVTQNIDNLYHVAGATHLVEFHGNLYDVYCAACHQRFPWQDYLVDPRHAMDHGWLRPNIVLYGEGLDPETVNRGVQAVAKADLIVIVGTSMRVYPFAGLLDYRSPAAKIIVVNQERLDLPVPYTMVQTNAEEFFDDLTV</sequence>
<feature type="domain" description="Deacetylase sirtuin-type" evidence="5">
    <location>
        <begin position="1"/>
        <end position="232"/>
    </location>
</feature>
<dbReference type="NCBIfam" id="NF001752">
    <property type="entry name" value="PRK00481.1-1"/>
    <property type="match status" value="1"/>
</dbReference>
<dbReference type="GO" id="GO:0070403">
    <property type="term" value="F:NAD+ binding"/>
    <property type="evidence" value="ECO:0007669"/>
    <property type="project" value="InterPro"/>
</dbReference>
<evidence type="ECO:0000256" key="4">
    <source>
        <dbReference type="PROSITE-ProRule" id="PRU00236"/>
    </source>
</evidence>
<dbReference type="Gene3D" id="3.30.1600.10">
    <property type="entry name" value="SIR2/SIRT2 'Small Domain"/>
    <property type="match status" value="1"/>
</dbReference>
<dbReference type="Proteomes" id="UP000245080">
    <property type="component" value="Unassembled WGS sequence"/>
</dbReference>
<dbReference type="EC" id="2.3.1.286" evidence="1"/>
<evidence type="ECO:0000256" key="3">
    <source>
        <dbReference type="ARBA" id="ARBA00023027"/>
    </source>
</evidence>
<evidence type="ECO:0000256" key="2">
    <source>
        <dbReference type="ARBA" id="ARBA00022679"/>
    </source>
</evidence>
<dbReference type="OrthoDB" id="9800582at2"/>
<dbReference type="AlphaFoldDB" id="A0A2V1MW74"/>
<dbReference type="RefSeq" id="WP_109251143.1">
    <property type="nucleotide sequence ID" value="NZ_QCXQ01000007.1"/>
</dbReference>
<dbReference type="PROSITE" id="PS50305">
    <property type="entry name" value="SIRTUIN"/>
    <property type="match status" value="1"/>
</dbReference>
<keyword evidence="2" id="KW-0808">Transferase</keyword>
<proteinExistence type="predicted"/>
<accession>A0A2V1MW74</accession>
<dbReference type="EMBL" id="QCXQ01000007">
    <property type="protein sequence ID" value="PWF99336.1"/>
    <property type="molecule type" value="Genomic_DNA"/>
</dbReference>
<evidence type="ECO:0000313" key="6">
    <source>
        <dbReference type="EMBL" id="PWF99336.1"/>
    </source>
</evidence>
<organism evidence="6 7">
    <name type="scientific">Levilactobacillus bambusae</name>
    <dbReference type="NCBI Taxonomy" id="2024736"/>
    <lineage>
        <taxon>Bacteria</taxon>
        <taxon>Bacillati</taxon>
        <taxon>Bacillota</taxon>
        <taxon>Bacilli</taxon>
        <taxon>Lactobacillales</taxon>
        <taxon>Lactobacillaceae</taxon>
        <taxon>Levilactobacillus</taxon>
    </lineage>
</organism>
<dbReference type="Gene3D" id="3.40.50.1220">
    <property type="entry name" value="TPP-binding domain"/>
    <property type="match status" value="1"/>
</dbReference>
<evidence type="ECO:0000313" key="7">
    <source>
        <dbReference type="Proteomes" id="UP000245080"/>
    </source>
</evidence>
<dbReference type="GO" id="GO:0017136">
    <property type="term" value="F:histone deacetylase activity, NAD-dependent"/>
    <property type="evidence" value="ECO:0007669"/>
    <property type="project" value="TreeGrafter"/>
</dbReference>
<keyword evidence="3" id="KW-0520">NAD</keyword>
<dbReference type="InterPro" id="IPR026590">
    <property type="entry name" value="Ssirtuin_cat_dom"/>
</dbReference>
<evidence type="ECO:0000259" key="5">
    <source>
        <dbReference type="PROSITE" id="PS50305"/>
    </source>
</evidence>
<dbReference type="InterPro" id="IPR029035">
    <property type="entry name" value="DHS-like_NAD/FAD-binding_dom"/>
</dbReference>
<dbReference type="InterPro" id="IPR026591">
    <property type="entry name" value="Sirtuin_cat_small_dom_sf"/>
</dbReference>
<dbReference type="Pfam" id="PF02146">
    <property type="entry name" value="SIR2"/>
    <property type="match status" value="1"/>
</dbReference>
<comment type="caution">
    <text evidence="4">Lacks conserved residue(s) required for the propagation of feature annotation.</text>
</comment>
<name>A0A2V1MW74_9LACO</name>
<protein>
    <recommendedName>
        <fullName evidence="1">protein acetyllysine N-acetyltransferase</fullName>
        <ecNumber evidence="1">2.3.1.286</ecNumber>
    </recommendedName>
</protein>
<gene>
    <name evidence="6" type="ORF">DCM90_09525</name>
</gene>
<dbReference type="InterPro" id="IPR003000">
    <property type="entry name" value="Sirtuin"/>
</dbReference>
<reference evidence="6 7" key="1">
    <citation type="journal article" date="2018" name="Int. J. Syst. Evol. Microbiol.">
        <title>Lactobacillus bambusae sp. nov., isolated from a traditional fermented Ma-bamboo shoots of Taiwan.</title>
        <authorList>
            <person name="Wang L.-T."/>
        </authorList>
    </citation>
    <scope>NUCLEOTIDE SEQUENCE [LARGE SCALE GENOMIC DNA]</scope>
    <source>
        <strain evidence="6 7">BS-W1</strain>
    </source>
</reference>
<dbReference type="PANTHER" id="PTHR11085">
    <property type="entry name" value="NAD-DEPENDENT PROTEIN DEACYLASE SIRTUIN-5, MITOCHONDRIAL-RELATED"/>
    <property type="match status" value="1"/>
</dbReference>
<comment type="caution">
    <text evidence="6">The sequence shown here is derived from an EMBL/GenBank/DDBJ whole genome shotgun (WGS) entry which is preliminary data.</text>
</comment>
<dbReference type="PANTHER" id="PTHR11085:SF4">
    <property type="entry name" value="NAD-DEPENDENT PROTEIN DEACYLASE"/>
    <property type="match status" value="1"/>
</dbReference>
<evidence type="ECO:0000256" key="1">
    <source>
        <dbReference type="ARBA" id="ARBA00012928"/>
    </source>
</evidence>